<comment type="caution">
    <text evidence="2">The sequence shown here is derived from an EMBL/GenBank/DDBJ whole genome shotgun (WGS) entry which is preliminary data.</text>
</comment>
<accession>A0A9R1CYG1</accession>
<dbReference type="Proteomes" id="UP000825483">
    <property type="component" value="Unassembled WGS sequence"/>
</dbReference>
<evidence type="ECO:0000313" key="3">
    <source>
        <dbReference type="Proteomes" id="UP000825483"/>
    </source>
</evidence>
<dbReference type="Pfam" id="PF00550">
    <property type="entry name" value="PP-binding"/>
    <property type="match status" value="1"/>
</dbReference>
<feature type="domain" description="Carrier" evidence="1">
    <location>
        <begin position="1"/>
        <end position="76"/>
    </location>
</feature>
<dbReference type="EMBL" id="BPUB01000002">
    <property type="protein sequence ID" value="GJG59794.1"/>
    <property type="molecule type" value="Genomic_DNA"/>
</dbReference>
<dbReference type="InterPro" id="IPR009081">
    <property type="entry name" value="PP-bd_ACP"/>
</dbReference>
<protein>
    <recommendedName>
        <fullName evidence="1">Carrier domain-containing protein</fullName>
    </recommendedName>
</protein>
<dbReference type="InterPro" id="IPR036736">
    <property type="entry name" value="ACP-like_sf"/>
</dbReference>
<name>A0A9R1CYG1_9BACT</name>
<dbReference type="PROSITE" id="PS50075">
    <property type="entry name" value="CARRIER"/>
    <property type="match status" value="1"/>
</dbReference>
<dbReference type="AlphaFoldDB" id="A0A9R1CYG1"/>
<gene>
    <name evidence="2" type="ORF">PRLR5076_26450</name>
</gene>
<dbReference type="Gene3D" id="1.10.1200.10">
    <property type="entry name" value="ACP-like"/>
    <property type="match status" value="1"/>
</dbReference>
<dbReference type="SUPFAM" id="SSF47336">
    <property type="entry name" value="ACP-like"/>
    <property type="match status" value="1"/>
</dbReference>
<sequence length="83" mass="9549">MDENKMKNDIRKMLEDILPLVDFDSDFLFAELDSLGITAILMTLSKAYDIDLESPDVTPKNFKNLDSLVRLVETKIAEKNDRQ</sequence>
<reference evidence="2" key="1">
    <citation type="journal article" date="2022" name="Int. J. Syst. Evol. Microbiol.">
        <title>Prevotella lacticifex sp. nov., isolated from the rumen of cows.</title>
        <authorList>
            <person name="Shinkai T."/>
            <person name="Ikeyama N."/>
            <person name="Kumagai M."/>
            <person name="Ohmori H."/>
            <person name="Sakamoto M."/>
            <person name="Ohkuma M."/>
            <person name="Mitsumori M."/>
        </authorList>
    </citation>
    <scope>NUCLEOTIDE SEQUENCE</scope>
    <source>
        <strain evidence="2">R5076</strain>
    </source>
</reference>
<organism evidence="2 3">
    <name type="scientific">Prevotella lacticifex</name>
    <dbReference type="NCBI Taxonomy" id="2854755"/>
    <lineage>
        <taxon>Bacteria</taxon>
        <taxon>Pseudomonadati</taxon>
        <taxon>Bacteroidota</taxon>
        <taxon>Bacteroidia</taxon>
        <taxon>Bacteroidales</taxon>
        <taxon>Prevotellaceae</taxon>
        <taxon>Prevotella</taxon>
    </lineage>
</organism>
<proteinExistence type="predicted"/>
<keyword evidence="3" id="KW-1185">Reference proteome</keyword>
<evidence type="ECO:0000313" key="2">
    <source>
        <dbReference type="EMBL" id="GJG59794.1"/>
    </source>
</evidence>
<evidence type="ECO:0000259" key="1">
    <source>
        <dbReference type="PROSITE" id="PS50075"/>
    </source>
</evidence>